<evidence type="ECO:0000313" key="2">
    <source>
        <dbReference type="Proteomes" id="UP000683925"/>
    </source>
</evidence>
<keyword evidence="2" id="KW-1185">Reference proteome</keyword>
<evidence type="ECO:0000313" key="1">
    <source>
        <dbReference type="EMBL" id="CAD8157047.1"/>
    </source>
</evidence>
<dbReference type="Proteomes" id="UP000683925">
    <property type="component" value="Unassembled WGS sequence"/>
</dbReference>
<accession>A0A8S1TZZ7</accession>
<proteinExistence type="predicted"/>
<dbReference type="EMBL" id="CAJJDP010000033">
    <property type="protein sequence ID" value="CAD8157047.1"/>
    <property type="molecule type" value="Genomic_DNA"/>
</dbReference>
<dbReference type="AlphaFoldDB" id="A0A8S1TZZ7"/>
<name>A0A8S1TZZ7_PAROT</name>
<sequence>MFLPCISIPQNACKYKNQQKFQQINFLDWKFLLFATQPIQTKRIKEIILKTISITRDKSL</sequence>
<gene>
    <name evidence="1" type="ORF">POCTA_138.1.T0330107</name>
</gene>
<organism evidence="1 2">
    <name type="scientific">Paramecium octaurelia</name>
    <dbReference type="NCBI Taxonomy" id="43137"/>
    <lineage>
        <taxon>Eukaryota</taxon>
        <taxon>Sar</taxon>
        <taxon>Alveolata</taxon>
        <taxon>Ciliophora</taxon>
        <taxon>Intramacronucleata</taxon>
        <taxon>Oligohymenophorea</taxon>
        <taxon>Peniculida</taxon>
        <taxon>Parameciidae</taxon>
        <taxon>Paramecium</taxon>
    </lineage>
</organism>
<comment type="caution">
    <text evidence="1">The sequence shown here is derived from an EMBL/GenBank/DDBJ whole genome shotgun (WGS) entry which is preliminary data.</text>
</comment>
<reference evidence="1" key="1">
    <citation type="submission" date="2021-01" db="EMBL/GenBank/DDBJ databases">
        <authorList>
            <consortium name="Genoscope - CEA"/>
            <person name="William W."/>
        </authorList>
    </citation>
    <scope>NUCLEOTIDE SEQUENCE</scope>
</reference>
<protein>
    <submittedName>
        <fullName evidence="1">Uncharacterized protein</fullName>
    </submittedName>
</protein>